<organism evidence="2 3">
    <name type="scientific">Ligilactobacillus salitolerans</name>
    <dbReference type="NCBI Taxonomy" id="1808352"/>
    <lineage>
        <taxon>Bacteria</taxon>
        <taxon>Bacillati</taxon>
        <taxon>Bacillota</taxon>
        <taxon>Bacilli</taxon>
        <taxon>Lactobacillales</taxon>
        <taxon>Lactobacillaceae</taxon>
        <taxon>Ligilactobacillus</taxon>
    </lineage>
</organism>
<protein>
    <recommendedName>
        <fullName evidence="1">NERD domain-containing protein</fullName>
    </recommendedName>
</protein>
<dbReference type="Proteomes" id="UP000286848">
    <property type="component" value="Unassembled WGS sequence"/>
</dbReference>
<proteinExistence type="predicted"/>
<comment type="caution">
    <text evidence="2">The sequence shown here is derived from an EMBL/GenBank/DDBJ whole genome shotgun (WGS) entry which is preliminary data.</text>
</comment>
<accession>A0A401IV85</accession>
<gene>
    <name evidence="2" type="ORF">LFYK43_19200</name>
</gene>
<dbReference type="AlphaFoldDB" id="A0A401IV85"/>
<dbReference type="InterPro" id="IPR011528">
    <property type="entry name" value="NERD"/>
</dbReference>
<feature type="domain" description="NERD" evidence="1">
    <location>
        <begin position="1"/>
        <end position="107"/>
    </location>
</feature>
<sequence>MDKLVTDYFAVPELVIDDLNIVFDGQLAQIDKLIVTKGKLCLLDVKNYRGKYRYENNMWYCNERVLSNNIFRQIDRAHDILARIFQQNRIQLPIERVLCFMDPQVSFEVHQLLVTKIKQVAYLPQWLLDLKHSLHENQLKFAQQIKQLLAQYTVSAYRPQQDCPTRQLRTGICCSRCLKFGWEEQKHYLKCTHCGFCESKEHATVRTICQYGVLFFKHDLLRGELRWFLGKEINENSLKSTLYKNFQKIDGFKGKKSCYLNKGEEFEYWFYDQKDYFERLQTRGKLGQENKQFFEG</sequence>
<dbReference type="Pfam" id="PF08378">
    <property type="entry name" value="NERD"/>
    <property type="match status" value="1"/>
</dbReference>
<evidence type="ECO:0000259" key="1">
    <source>
        <dbReference type="PROSITE" id="PS50965"/>
    </source>
</evidence>
<reference evidence="2 3" key="1">
    <citation type="journal article" date="2019" name="Int. J. Syst. Evol. Microbiol.">
        <title>Lactobacillus salitolerans sp. nov., a novel lactic acid bacterium isolated from spent mushroom substrates.</title>
        <authorList>
            <person name="Tohno M."/>
            <person name="Tanizawa Y."/>
            <person name="Kojima Y."/>
            <person name="Sakamoto M."/>
            <person name="Nakamura Y."/>
            <person name="Ohkuma M."/>
            <person name="Kobayashi H."/>
        </authorList>
    </citation>
    <scope>NUCLEOTIDE SEQUENCE [LARGE SCALE GENOMIC DNA]</scope>
    <source>
        <strain evidence="2 3">YK43</strain>
    </source>
</reference>
<keyword evidence="3" id="KW-1185">Reference proteome</keyword>
<dbReference type="EMBL" id="BFFP01000036">
    <property type="protein sequence ID" value="GBG95461.1"/>
    <property type="molecule type" value="Genomic_DNA"/>
</dbReference>
<name>A0A401IV85_9LACO</name>
<evidence type="ECO:0000313" key="2">
    <source>
        <dbReference type="EMBL" id="GBG95461.1"/>
    </source>
</evidence>
<dbReference type="PROSITE" id="PS50965">
    <property type="entry name" value="NERD"/>
    <property type="match status" value="1"/>
</dbReference>
<evidence type="ECO:0000313" key="3">
    <source>
        <dbReference type="Proteomes" id="UP000286848"/>
    </source>
</evidence>